<dbReference type="AlphaFoldDB" id="E1WY61"/>
<dbReference type="HOGENOM" id="CLU_1123322_0_0_7"/>
<dbReference type="PANTHER" id="PTHR35936:SF25">
    <property type="entry name" value="ABC TRANSPORTER SUBSTRATE-BINDING PROTEIN"/>
    <property type="match status" value="1"/>
</dbReference>
<evidence type="ECO:0000259" key="2">
    <source>
        <dbReference type="SMART" id="SM00062"/>
    </source>
</evidence>
<dbReference type="SUPFAM" id="SSF53850">
    <property type="entry name" value="Periplasmic binding protein-like II"/>
    <property type="match status" value="1"/>
</dbReference>
<feature type="domain" description="Solute-binding protein family 3/N-terminal" evidence="2">
    <location>
        <begin position="33"/>
        <end position="242"/>
    </location>
</feature>
<evidence type="ECO:0000313" key="4">
    <source>
        <dbReference type="Proteomes" id="UP000008963"/>
    </source>
</evidence>
<keyword evidence="4" id="KW-1185">Reference proteome</keyword>
<proteinExistence type="predicted"/>
<sequence length="247" mass="28180">MPVIVLNKVFSGIKLKAILILLFSLISFEAHSKVRVALFDVAPFSYINENGKLDGLVYNLCKKIEKESNLEFTYTLVPYARAIKLLKDGEMDMAIFYPSSKYKKDFDQLTPTLGNINYLVSLKDIQIKKLSDIGSRKIAFIRGAKYSPGFDALEKPGTVFMQDYSKALQMLLLNRVDIVVISSAAFKYFISENKLDAQKSFNTFMLNEQKNWIHLRKGISNEIKSALEQANEKVIKSNQYESLEDLF</sequence>
<dbReference type="PATRIC" id="fig|862908.3.peg.2717"/>
<dbReference type="eggNOG" id="COG0834">
    <property type="taxonomic scope" value="Bacteria"/>
</dbReference>
<dbReference type="InterPro" id="IPR001638">
    <property type="entry name" value="Solute-binding_3/MltF_N"/>
</dbReference>
<reference evidence="4" key="1">
    <citation type="journal article" date="2013" name="ISME J.">
        <title>A small predatory core genome in the divergent marine Bacteriovorax marinus SJ and the terrestrial Bdellovibrio bacteriovorus.</title>
        <authorList>
            <person name="Crossman L.C."/>
            <person name="Chen H."/>
            <person name="Cerdeno-Tarraga A.M."/>
            <person name="Brooks K."/>
            <person name="Quail M.A."/>
            <person name="Pineiro S.A."/>
            <person name="Hobley L."/>
            <person name="Sockett R.E."/>
            <person name="Bentley S.D."/>
            <person name="Parkhill J."/>
            <person name="Williams H.N."/>
            <person name="Stine O.C."/>
        </authorList>
    </citation>
    <scope>NUCLEOTIDE SEQUENCE [LARGE SCALE GENOMIC DNA]</scope>
    <source>
        <strain evidence="4">ATCC BAA-682 / DSM 15412 / SJ</strain>
    </source>
</reference>
<dbReference type="Pfam" id="PF00497">
    <property type="entry name" value="SBP_bac_3"/>
    <property type="match status" value="1"/>
</dbReference>
<evidence type="ECO:0000313" key="3">
    <source>
        <dbReference type="EMBL" id="CBW27616.1"/>
    </source>
</evidence>
<dbReference type="Gene3D" id="3.40.190.10">
    <property type="entry name" value="Periplasmic binding protein-like II"/>
    <property type="match status" value="2"/>
</dbReference>
<protein>
    <submittedName>
        <fullName evidence="3">Exported protein</fullName>
    </submittedName>
</protein>
<dbReference type="SMART" id="SM00062">
    <property type="entry name" value="PBPb"/>
    <property type="match status" value="1"/>
</dbReference>
<dbReference type="STRING" id="862908.BMS_2841"/>
<accession>E1WY61</accession>
<gene>
    <name evidence="3" type="ordered locus">BMS_2841</name>
</gene>
<dbReference type="EMBL" id="FQ312005">
    <property type="protein sequence ID" value="CBW27616.1"/>
    <property type="molecule type" value="Genomic_DNA"/>
</dbReference>
<dbReference type="Proteomes" id="UP000008963">
    <property type="component" value="Chromosome"/>
</dbReference>
<dbReference type="PANTHER" id="PTHR35936">
    <property type="entry name" value="MEMBRANE-BOUND LYTIC MUREIN TRANSGLYCOSYLASE F"/>
    <property type="match status" value="1"/>
</dbReference>
<name>E1WY61_HALMS</name>
<keyword evidence="1" id="KW-0732">Signal</keyword>
<organism evidence="3 4">
    <name type="scientific">Halobacteriovorax marinus (strain ATCC BAA-682 / DSM 15412 / SJ)</name>
    <name type="common">Bacteriovorax marinus</name>
    <dbReference type="NCBI Taxonomy" id="862908"/>
    <lineage>
        <taxon>Bacteria</taxon>
        <taxon>Pseudomonadati</taxon>
        <taxon>Bdellovibrionota</taxon>
        <taxon>Bacteriovoracia</taxon>
        <taxon>Bacteriovoracales</taxon>
        <taxon>Halobacteriovoraceae</taxon>
        <taxon>Halobacteriovorax</taxon>
    </lineage>
</organism>
<dbReference type="KEGG" id="bmx:BMS_2841"/>
<evidence type="ECO:0000256" key="1">
    <source>
        <dbReference type="ARBA" id="ARBA00022729"/>
    </source>
</evidence>